<dbReference type="GO" id="GO:0015144">
    <property type="term" value="F:carbohydrate transmembrane transporter activity"/>
    <property type="evidence" value="ECO:0007669"/>
    <property type="project" value="InterPro"/>
</dbReference>
<dbReference type="PANTHER" id="PTHR23500">
    <property type="entry name" value="SOLUTE CARRIER FAMILY 2, FACILITATED GLUCOSE TRANSPORTER"/>
    <property type="match status" value="1"/>
</dbReference>
<sequence length="213" mass="22772">MAGFAYVAIAYLLAAMGGLMFGYDVGISSGVTSMDDFLGKFFPSVLQRKLQLVGKEGNYCKYDDQGVQAFTSSLYLTGLVATFAASYTTQRFGRKPTMVIAGLFFIAGVVFNAAAENLAMLIIGRILLGCGVGFANQAVPLYLSEITPTCYWGGLNILFQLNVTIGILIANLVVKLHPWSWRLSLGLAGIPAVLLTVGSLCLCETVEMAVLII</sequence>
<feature type="domain" description="Major facilitator superfamily (MFS) profile" evidence="10">
    <location>
        <begin position="10"/>
        <end position="213"/>
    </location>
</feature>
<protein>
    <submittedName>
        <fullName evidence="11">Uncharacterized protein MST10-2</fullName>
    </submittedName>
</protein>
<dbReference type="InterPro" id="IPR020846">
    <property type="entry name" value="MFS_dom"/>
</dbReference>
<dbReference type="GO" id="GO:0015293">
    <property type="term" value="F:symporter activity"/>
    <property type="evidence" value="ECO:0007669"/>
    <property type="project" value="UniProtKB-KW"/>
</dbReference>
<dbReference type="InParanoid" id="D8QR30"/>
<evidence type="ECO:0000256" key="2">
    <source>
        <dbReference type="ARBA" id="ARBA00010992"/>
    </source>
</evidence>
<dbReference type="Gene3D" id="1.20.1250.20">
    <property type="entry name" value="MFS general substrate transporter like domains"/>
    <property type="match status" value="1"/>
</dbReference>
<feature type="transmembrane region" description="Helical" evidence="9">
    <location>
        <begin position="67"/>
        <end position="85"/>
    </location>
</feature>
<comment type="similarity">
    <text evidence="2">Belongs to the major facilitator superfamily. Sugar transporter (TC 2.A.1.1) family.</text>
</comment>
<keyword evidence="3" id="KW-0813">Transport</keyword>
<evidence type="ECO:0000256" key="6">
    <source>
        <dbReference type="ARBA" id="ARBA00022847"/>
    </source>
</evidence>
<dbReference type="PRINTS" id="PR00171">
    <property type="entry name" value="SUGRTRNSPORT"/>
</dbReference>
<evidence type="ECO:0000256" key="8">
    <source>
        <dbReference type="ARBA" id="ARBA00023136"/>
    </source>
</evidence>
<reference evidence="11 12" key="1">
    <citation type="journal article" date="2011" name="Science">
        <title>The Selaginella genome identifies genetic changes associated with the evolution of vascular plants.</title>
        <authorList>
            <person name="Banks J.A."/>
            <person name="Nishiyama T."/>
            <person name="Hasebe M."/>
            <person name="Bowman J.L."/>
            <person name="Gribskov M."/>
            <person name="dePamphilis C."/>
            <person name="Albert V.A."/>
            <person name="Aono N."/>
            <person name="Aoyama T."/>
            <person name="Ambrose B.A."/>
            <person name="Ashton N.W."/>
            <person name="Axtell M.J."/>
            <person name="Barker E."/>
            <person name="Barker M.S."/>
            <person name="Bennetzen J.L."/>
            <person name="Bonawitz N.D."/>
            <person name="Chapple C."/>
            <person name="Cheng C."/>
            <person name="Correa L.G."/>
            <person name="Dacre M."/>
            <person name="DeBarry J."/>
            <person name="Dreyer I."/>
            <person name="Elias M."/>
            <person name="Engstrom E.M."/>
            <person name="Estelle M."/>
            <person name="Feng L."/>
            <person name="Finet C."/>
            <person name="Floyd S.K."/>
            <person name="Frommer W.B."/>
            <person name="Fujita T."/>
            <person name="Gramzow L."/>
            <person name="Gutensohn M."/>
            <person name="Harholt J."/>
            <person name="Hattori M."/>
            <person name="Heyl A."/>
            <person name="Hirai T."/>
            <person name="Hiwatashi Y."/>
            <person name="Ishikawa M."/>
            <person name="Iwata M."/>
            <person name="Karol K.G."/>
            <person name="Koehler B."/>
            <person name="Kolukisaoglu U."/>
            <person name="Kubo M."/>
            <person name="Kurata T."/>
            <person name="Lalonde S."/>
            <person name="Li K."/>
            <person name="Li Y."/>
            <person name="Litt A."/>
            <person name="Lyons E."/>
            <person name="Manning G."/>
            <person name="Maruyama T."/>
            <person name="Michael T.P."/>
            <person name="Mikami K."/>
            <person name="Miyazaki S."/>
            <person name="Morinaga S."/>
            <person name="Murata T."/>
            <person name="Mueller-Roeber B."/>
            <person name="Nelson D.R."/>
            <person name="Obara M."/>
            <person name="Oguri Y."/>
            <person name="Olmstead R.G."/>
            <person name="Onodera N."/>
            <person name="Petersen B.L."/>
            <person name="Pils B."/>
            <person name="Prigge M."/>
            <person name="Rensing S.A."/>
            <person name="Riano-Pachon D.M."/>
            <person name="Roberts A.W."/>
            <person name="Sato Y."/>
            <person name="Scheller H.V."/>
            <person name="Schulz B."/>
            <person name="Schulz C."/>
            <person name="Shakirov E.V."/>
            <person name="Shibagaki N."/>
            <person name="Shinohara N."/>
            <person name="Shippen D.E."/>
            <person name="Soerensen I."/>
            <person name="Sotooka R."/>
            <person name="Sugimoto N."/>
            <person name="Sugita M."/>
            <person name="Sumikawa N."/>
            <person name="Tanurdzic M."/>
            <person name="Theissen G."/>
            <person name="Ulvskov P."/>
            <person name="Wakazuki S."/>
            <person name="Weng J.K."/>
            <person name="Willats W.W."/>
            <person name="Wipf D."/>
            <person name="Wolf P.G."/>
            <person name="Yang L."/>
            <person name="Zimmer A.D."/>
            <person name="Zhu Q."/>
            <person name="Mitros T."/>
            <person name="Hellsten U."/>
            <person name="Loque D."/>
            <person name="Otillar R."/>
            <person name="Salamov A."/>
            <person name="Schmutz J."/>
            <person name="Shapiro H."/>
            <person name="Lindquist E."/>
            <person name="Lucas S."/>
            <person name="Rokhsar D."/>
            <person name="Grigoriev I.V."/>
        </authorList>
    </citation>
    <scope>NUCLEOTIDE SEQUENCE [LARGE SCALE GENOMIC DNA]</scope>
</reference>
<evidence type="ECO:0000256" key="4">
    <source>
        <dbReference type="ARBA" id="ARBA00022597"/>
    </source>
</evidence>
<keyword evidence="4" id="KW-0762">Sugar transport</keyword>
<gene>
    <name evidence="11" type="primary">MST10-2</name>
    <name evidence="11" type="ORF">SELMODRAFT_74786</name>
</gene>
<evidence type="ECO:0000256" key="3">
    <source>
        <dbReference type="ARBA" id="ARBA00022448"/>
    </source>
</evidence>
<comment type="subcellular location">
    <subcellularLocation>
        <location evidence="1">Membrane</location>
        <topology evidence="1">Multi-pass membrane protein</topology>
    </subcellularLocation>
</comment>
<dbReference type="Proteomes" id="UP000001514">
    <property type="component" value="Unassembled WGS sequence"/>
</dbReference>
<evidence type="ECO:0000256" key="7">
    <source>
        <dbReference type="ARBA" id="ARBA00022989"/>
    </source>
</evidence>
<dbReference type="eggNOG" id="KOG0254">
    <property type="taxonomic scope" value="Eukaryota"/>
</dbReference>
<feature type="transmembrane region" description="Helical" evidence="9">
    <location>
        <begin position="150"/>
        <end position="173"/>
    </location>
</feature>
<keyword evidence="6" id="KW-0769">Symport</keyword>
<evidence type="ECO:0000256" key="5">
    <source>
        <dbReference type="ARBA" id="ARBA00022692"/>
    </source>
</evidence>
<evidence type="ECO:0000313" key="12">
    <source>
        <dbReference type="Proteomes" id="UP000001514"/>
    </source>
</evidence>
<dbReference type="SUPFAM" id="SSF103473">
    <property type="entry name" value="MFS general substrate transporter"/>
    <property type="match status" value="1"/>
</dbReference>
<evidence type="ECO:0000313" key="11">
    <source>
        <dbReference type="EMBL" id="EFJ38550.1"/>
    </source>
</evidence>
<dbReference type="OrthoDB" id="5296287at2759"/>
<dbReference type="InterPro" id="IPR045262">
    <property type="entry name" value="STP/PLT_plant"/>
</dbReference>
<organism evidence="12">
    <name type="scientific">Selaginella moellendorffii</name>
    <name type="common">Spikemoss</name>
    <dbReference type="NCBI Taxonomy" id="88036"/>
    <lineage>
        <taxon>Eukaryota</taxon>
        <taxon>Viridiplantae</taxon>
        <taxon>Streptophyta</taxon>
        <taxon>Embryophyta</taxon>
        <taxon>Tracheophyta</taxon>
        <taxon>Lycopodiopsida</taxon>
        <taxon>Selaginellales</taxon>
        <taxon>Selaginellaceae</taxon>
        <taxon>Selaginella</taxon>
    </lineage>
</organism>
<keyword evidence="7 9" id="KW-1133">Transmembrane helix</keyword>
<evidence type="ECO:0000259" key="10">
    <source>
        <dbReference type="PROSITE" id="PS50850"/>
    </source>
</evidence>
<dbReference type="Gramene" id="EFJ38550">
    <property type="protein sequence ID" value="EFJ38550"/>
    <property type="gene ID" value="SELMODRAFT_74786"/>
</dbReference>
<keyword evidence="12" id="KW-1185">Reference proteome</keyword>
<name>D8QR30_SELML</name>
<dbReference type="GO" id="GO:0016020">
    <property type="term" value="C:membrane"/>
    <property type="evidence" value="ECO:0007669"/>
    <property type="project" value="UniProtKB-SubCell"/>
</dbReference>
<dbReference type="OMA" id="KATSNYC"/>
<feature type="transmembrane region" description="Helical" evidence="9">
    <location>
        <begin position="179"/>
        <end position="203"/>
    </location>
</feature>
<dbReference type="Pfam" id="PF00083">
    <property type="entry name" value="Sugar_tr"/>
    <property type="match status" value="1"/>
</dbReference>
<dbReference type="InterPro" id="IPR036259">
    <property type="entry name" value="MFS_trans_sf"/>
</dbReference>
<dbReference type="InterPro" id="IPR005828">
    <property type="entry name" value="MFS_sugar_transport-like"/>
</dbReference>
<feature type="transmembrane region" description="Helical" evidence="9">
    <location>
        <begin position="97"/>
        <end position="115"/>
    </location>
</feature>
<dbReference type="GeneID" id="9656181"/>
<proteinExistence type="inferred from homology"/>
<evidence type="ECO:0000256" key="1">
    <source>
        <dbReference type="ARBA" id="ARBA00004141"/>
    </source>
</evidence>
<keyword evidence="8 9" id="KW-0472">Membrane</keyword>
<evidence type="ECO:0000256" key="9">
    <source>
        <dbReference type="SAM" id="Phobius"/>
    </source>
</evidence>
<dbReference type="HOGENOM" id="CLU_001265_41_0_1"/>
<dbReference type="PROSITE" id="PS50850">
    <property type="entry name" value="MFS"/>
    <property type="match status" value="1"/>
</dbReference>
<dbReference type="InterPro" id="IPR003663">
    <property type="entry name" value="Sugar/inositol_transpt"/>
</dbReference>
<feature type="transmembrane region" description="Helical" evidence="9">
    <location>
        <begin position="121"/>
        <end position="143"/>
    </location>
</feature>
<dbReference type="STRING" id="88036.D8QR30"/>
<dbReference type="PANTHER" id="PTHR23500:SF357">
    <property type="entry name" value="IP12678P"/>
    <property type="match status" value="1"/>
</dbReference>
<keyword evidence="5 9" id="KW-0812">Transmembrane</keyword>
<dbReference type="KEGG" id="smo:SELMODRAFT_74786"/>
<dbReference type="AlphaFoldDB" id="D8QR30"/>
<dbReference type="EMBL" id="GL377565">
    <property type="protein sequence ID" value="EFJ38550.1"/>
    <property type="molecule type" value="Genomic_DNA"/>
</dbReference>
<accession>D8QR30</accession>